<evidence type="ECO:0000313" key="2">
    <source>
        <dbReference type="Proteomes" id="UP001589645"/>
    </source>
</evidence>
<dbReference type="Proteomes" id="UP001589645">
    <property type="component" value="Unassembled WGS sequence"/>
</dbReference>
<protein>
    <submittedName>
        <fullName evidence="1">Uncharacterized protein</fullName>
    </submittedName>
</protein>
<accession>A0ABV5HRH5</accession>
<organism evidence="1 2">
    <name type="scientific">Vibrio olivae</name>
    <dbReference type="NCBI Taxonomy" id="1243002"/>
    <lineage>
        <taxon>Bacteria</taxon>
        <taxon>Pseudomonadati</taxon>
        <taxon>Pseudomonadota</taxon>
        <taxon>Gammaproteobacteria</taxon>
        <taxon>Vibrionales</taxon>
        <taxon>Vibrionaceae</taxon>
        <taxon>Vibrio</taxon>
    </lineage>
</organism>
<dbReference type="RefSeq" id="WP_390194138.1">
    <property type="nucleotide sequence ID" value="NZ_JBHMEP010000004.1"/>
</dbReference>
<keyword evidence="2" id="KW-1185">Reference proteome</keyword>
<evidence type="ECO:0000313" key="1">
    <source>
        <dbReference type="EMBL" id="MFB9136161.1"/>
    </source>
</evidence>
<gene>
    <name evidence="1" type="ORF">ACFFUV_14405</name>
</gene>
<dbReference type="EMBL" id="JBHMEP010000004">
    <property type="protein sequence ID" value="MFB9136161.1"/>
    <property type="molecule type" value="Genomic_DNA"/>
</dbReference>
<sequence length="369" mass="41288">MMTIYVGTTNTDGTGSAQNLNADNGFSPTLEELYGPPPDMPVQDGTWAYGYIDESLSLVETTIKSCVYCFSYRTNAENIAQWNAQNLKEIAMLDVEDGRVDISNFVDVCFINNAYGQRYESEFDGHQRLSITDAKRGFIDTRNLDGNPRDYGSEPFDGYHYGDTTSSWANITIKPHSNGDSWSNLFEVYTGYAEDIVTFTADENGDRDSSTQWTEFNVDLGEDNDLFYYDLVHSVNDDQRRIVDGGSGDDMLFLRVDTDDLAFEHFELITSNQNQLFLNSTLLADNASDTGLIIHNTTVQFSSDITDVAINPLNQAQQEYVSSTSNWQQYGSNYRALTLDSDDFVAVTVSTAEDSYTLLMNTADDLVPI</sequence>
<reference evidence="1 2" key="1">
    <citation type="submission" date="2024-09" db="EMBL/GenBank/DDBJ databases">
        <authorList>
            <person name="Sun Q."/>
            <person name="Mori K."/>
        </authorList>
    </citation>
    <scope>NUCLEOTIDE SEQUENCE [LARGE SCALE GENOMIC DNA]</scope>
    <source>
        <strain evidence="1 2">CECT 8064</strain>
    </source>
</reference>
<name>A0ABV5HRH5_9VIBR</name>
<comment type="caution">
    <text evidence="1">The sequence shown here is derived from an EMBL/GenBank/DDBJ whole genome shotgun (WGS) entry which is preliminary data.</text>
</comment>
<proteinExistence type="predicted"/>